<name>A0ABW4HHI2_9FLAO</name>
<sequence length="130" mass="13573">MNNELSSSSAGQGMGISSLVLGIVAIICAFIPCFGLIAVIFGVLAIIFGAIGMSQAKRGKAPNTMPKAGLILGIVATAFVVIWVSVVIGSIGSSILTQKDDFIKSADSIKLQDSLNKIEIDSTRDKKMEK</sequence>
<keyword evidence="1" id="KW-1133">Transmembrane helix</keyword>
<feature type="transmembrane region" description="Helical" evidence="1">
    <location>
        <begin position="69"/>
        <end position="91"/>
    </location>
</feature>
<organism evidence="2 3">
    <name type="scientific">Flavobacterium artemisiae</name>
    <dbReference type="NCBI Taxonomy" id="2126556"/>
    <lineage>
        <taxon>Bacteria</taxon>
        <taxon>Pseudomonadati</taxon>
        <taxon>Bacteroidota</taxon>
        <taxon>Flavobacteriia</taxon>
        <taxon>Flavobacteriales</taxon>
        <taxon>Flavobacteriaceae</taxon>
        <taxon>Flavobacterium</taxon>
    </lineage>
</organism>
<dbReference type="Proteomes" id="UP001597138">
    <property type="component" value="Unassembled WGS sequence"/>
</dbReference>
<dbReference type="EMBL" id="JBHUDZ010000017">
    <property type="protein sequence ID" value="MFD1604899.1"/>
    <property type="molecule type" value="Genomic_DNA"/>
</dbReference>
<dbReference type="RefSeq" id="WP_379813917.1">
    <property type="nucleotide sequence ID" value="NZ_JBHUDZ010000017.1"/>
</dbReference>
<keyword evidence="1" id="KW-0472">Membrane</keyword>
<keyword evidence="3" id="KW-1185">Reference proteome</keyword>
<evidence type="ECO:0000313" key="2">
    <source>
        <dbReference type="EMBL" id="MFD1604899.1"/>
    </source>
</evidence>
<reference evidence="3" key="1">
    <citation type="journal article" date="2019" name="Int. J. Syst. Evol. Microbiol.">
        <title>The Global Catalogue of Microorganisms (GCM) 10K type strain sequencing project: providing services to taxonomists for standard genome sequencing and annotation.</title>
        <authorList>
            <consortium name="The Broad Institute Genomics Platform"/>
            <consortium name="The Broad Institute Genome Sequencing Center for Infectious Disease"/>
            <person name="Wu L."/>
            <person name="Ma J."/>
        </authorList>
    </citation>
    <scope>NUCLEOTIDE SEQUENCE [LARGE SCALE GENOMIC DNA]</scope>
    <source>
        <strain evidence="3">CCUG 70865</strain>
    </source>
</reference>
<feature type="transmembrane region" description="Helical" evidence="1">
    <location>
        <begin position="20"/>
        <end position="48"/>
    </location>
</feature>
<evidence type="ECO:0000256" key="1">
    <source>
        <dbReference type="SAM" id="Phobius"/>
    </source>
</evidence>
<proteinExistence type="predicted"/>
<comment type="caution">
    <text evidence="2">The sequence shown here is derived from an EMBL/GenBank/DDBJ whole genome shotgun (WGS) entry which is preliminary data.</text>
</comment>
<evidence type="ECO:0000313" key="3">
    <source>
        <dbReference type="Proteomes" id="UP001597138"/>
    </source>
</evidence>
<keyword evidence="1" id="KW-0812">Transmembrane</keyword>
<accession>A0ABW4HHI2</accession>
<protein>
    <submittedName>
        <fullName evidence="2">DUF4190 domain-containing protein</fullName>
    </submittedName>
</protein>
<gene>
    <name evidence="2" type="ORF">ACFSC2_19325</name>
</gene>